<evidence type="ECO:0000313" key="8">
    <source>
        <dbReference type="Proteomes" id="UP001552299"/>
    </source>
</evidence>
<dbReference type="EMBL" id="JANQDX010000013">
    <property type="protein sequence ID" value="KAL0913127.1"/>
    <property type="molecule type" value="Genomic_DNA"/>
</dbReference>
<dbReference type="PANTHER" id="PTHR14145:SF2">
    <property type="entry name" value="COP9 SIGNALOSOME COMPLEX SUBUNIT 1"/>
    <property type="match status" value="1"/>
</dbReference>
<dbReference type="AlphaFoldDB" id="A0ABD0UJW8"/>
<keyword evidence="3" id="KW-0963">Cytoplasm</keyword>
<dbReference type="PANTHER" id="PTHR14145">
    <property type="entry name" value="26S PROTESOME SUBUNIT 6"/>
    <property type="match status" value="1"/>
</dbReference>
<dbReference type="GO" id="GO:0008180">
    <property type="term" value="C:COP9 signalosome"/>
    <property type="evidence" value="ECO:0007669"/>
    <property type="project" value="UniProtKB-KW"/>
</dbReference>
<evidence type="ECO:0000313" key="7">
    <source>
        <dbReference type="EMBL" id="KAL0913127.1"/>
    </source>
</evidence>
<keyword evidence="5" id="KW-0539">Nucleus</keyword>
<name>A0ABD0UJW8_DENTH</name>
<keyword evidence="8" id="KW-1185">Reference proteome</keyword>
<accession>A0ABD0UJW8</accession>
<protein>
    <recommendedName>
        <fullName evidence="6">26S proteasome regulatory subunit Rpn7 N-terminal domain-containing protein</fullName>
    </recommendedName>
</protein>
<evidence type="ECO:0000256" key="4">
    <source>
        <dbReference type="ARBA" id="ARBA00022790"/>
    </source>
</evidence>
<feature type="domain" description="26S proteasome regulatory subunit Rpn7 N-terminal" evidence="6">
    <location>
        <begin position="52"/>
        <end position="93"/>
    </location>
</feature>
<dbReference type="Gene3D" id="1.25.40.570">
    <property type="match status" value="1"/>
</dbReference>
<dbReference type="GO" id="GO:0005737">
    <property type="term" value="C:cytoplasm"/>
    <property type="evidence" value="ECO:0007669"/>
    <property type="project" value="UniProtKB-SubCell"/>
</dbReference>
<gene>
    <name evidence="7" type="ORF">M5K25_016561</name>
</gene>
<keyword evidence="4" id="KW-0736">Signalosome</keyword>
<evidence type="ECO:0000256" key="2">
    <source>
        <dbReference type="ARBA" id="ARBA00004496"/>
    </source>
</evidence>
<evidence type="ECO:0000259" key="6">
    <source>
        <dbReference type="Pfam" id="PF10602"/>
    </source>
</evidence>
<evidence type="ECO:0000256" key="1">
    <source>
        <dbReference type="ARBA" id="ARBA00004123"/>
    </source>
</evidence>
<dbReference type="Pfam" id="PF10602">
    <property type="entry name" value="RPN7"/>
    <property type="match status" value="1"/>
</dbReference>
<proteinExistence type="predicted"/>
<evidence type="ECO:0000256" key="5">
    <source>
        <dbReference type="ARBA" id="ARBA00023242"/>
    </source>
</evidence>
<dbReference type="InterPro" id="IPR045135">
    <property type="entry name" value="Rpn7_N"/>
</dbReference>
<evidence type="ECO:0000256" key="3">
    <source>
        <dbReference type="ARBA" id="ARBA00022490"/>
    </source>
</evidence>
<dbReference type="InterPro" id="IPR019585">
    <property type="entry name" value="Rpn7/CSN1"/>
</dbReference>
<reference evidence="7 8" key="1">
    <citation type="journal article" date="2024" name="Plant Biotechnol. J.">
        <title>Dendrobium thyrsiflorum genome and its molecular insights into genes involved in important horticultural traits.</title>
        <authorList>
            <person name="Chen B."/>
            <person name="Wang J.Y."/>
            <person name="Zheng P.J."/>
            <person name="Li K.L."/>
            <person name="Liang Y.M."/>
            <person name="Chen X.F."/>
            <person name="Zhang C."/>
            <person name="Zhao X."/>
            <person name="He X."/>
            <person name="Zhang G.Q."/>
            <person name="Liu Z.J."/>
            <person name="Xu Q."/>
        </authorList>
    </citation>
    <scope>NUCLEOTIDE SEQUENCE [LARGE SCALE GENOMIC DNA]</scope>
    <source>
        <strain evidence="7">GZMU011</strain>
    </source>
</reference>
<comment type="caution">
    <text evidence="7">The sequence shown here is derived from an EMBL/GenBank/DDBJ whole genome shotgun (WGS) entry which is preliminary data.</text>
</comment>
<comment type="subcellular location">
    <subcellularLocation>
        <location evidence="2">Cytoplasm</location>
    </subcellularLocation>
    <subcellularLocation>
        <location evidence="1">Nucleus</location>
    </subcellularLocation>
</comment>
<sequence>MLGREVAGVLRLYGEPDGLREGQPAGRRQNSECWSERERRLLREENRLQWHEFLETGPELGNNYSEVIAPQDVATYGGLCALASFDRTELKNKVIDNISFRNFLELVPEVRELINDFYAR</sequence>
<organism evidence="7 8">
    <name type="scientific">Dendrobium thyrsiflorum</name>
    <name type="common">Pinecone-like raceme dendrobium</name>
    <name type="synonym">Orchid</name>
    <dbReference type="NCBI Taxonomy" id="117978"/>
    <lineage>
        <taxon>Eukaryota</taxon>
        <taxon>Viridiplantae</taxon>
        <taxon>Streptophyta</taxon>
        <taxon>Embryophyta</taxon>
        <taxon>Tracheophyta</taxon>
        <taxon>Spermatophyta</taxon>
        <taxon>Magnoliopsida</taxon>
        <taxon>Liliopsida</taxon>
        <taxon>Asparagales</taxon>
        <taxon>Orchidaceae</taxon>
        <taxon>Epidendroideae</taxon>
        <taxon>Malaxideae</taxon>
        <taxon>Dendrobiinae</taxon>
        <taxon>Dendrobium</taxon>
    </lineage>
</organism>
<dbReference type="Proteomes" id="UP001552299">
    <property type="component" value="Unassembled WGS sequence"/>
</dbReference>